<dbReference type="EMBL" id="CP000592">
    <property type="protein sequence ID" value="ABO99157.1"/>
    <property type="molecule type" value="Genomic_DNA"/>
</dbReference>
<feature type="compositionally biased region" description="Basic and acidic residues" evidence="1">
    <location>
        <begin position="64"/>
        <end position="81"/>
    </location>
</feature>
<feature type="region of interest" description="Disordered" evidence="1">
    <location>
        <begin position="1"/>
        <end position="22"/>
    </location>
</feature>
<sequence length="129" mass="14535">MKKLKTLSANQPLASTHKKSQSLVCPHCGFIGKRAAGFANHLRACRRRHEDEPTPTPSPDEAASEQHERREEQQEQEEARARHANTIDILEDTIDILEDTRRLAGDQITLSLPIIVLSPECRMTESPEC</sequence>
<gene>
    <name evidence="2" type="ORF">OSTLU_26956</name>
</gene>
<reference evidence="2 3" key="1">
    <citation type="journal article" date="2007" name="Proc. Natl. Acad. Sci. U.S.A.">
        <title>The tiny eukaryote Ostreococcus provides genomic insights into the paradox of plankton speciation.</title>
        <authorList>
            <person name="Palenik B."/>
            <person name="Grimwood J."/>
            <person name="Aerts A."/>
            <person name="Rouze P."/>
            <person name="Salamov A."/>
            <person name="Putnam N."/>
            <person name="Dupont C."/>
            <person name="Jorgensen R."/>
            <person name="Derelle E."/>
            <person name="Rombauts S."/>
            <person name="Zhou K."/>
            <person name="Otillar R."/>
            <person name="Merchant S.S."/>
            <person name="Podell S."/>
            <person name="Gaasterland T."/>
            <person name="Napoli C."/>
            <person name="Gendler K."/>
            <person name="Manuell A."/>
            <person name="Tai V."/>
            <person name="Vallon O."/>
            <person name="Piganeau G."/>
            <person name="Jancek S."/>
            <person name="Heijde M."/>
            <person name="Jabbari K."/>
            <person name="Bowler C."/>
            <person name="Lohr M."/>
            <person name="Robbens S."/>
            <person name="Werner G."/>
            <person name="Dubchak I."/>
            <person name="Pazour G.J."/>
            <person name="Ren Q."/>
            <person name="Paulsen I."/>
            <person name="Delwiche C."/>
            <person name="Schmutz J."/>
            <person name="Rokhsar D."/>
            <person name="Van de Peer Y."/>
            <person name="Moreau H."/>
            <person name="Grigoriev I.V."/>
        </authorList>
    </citation>
    <scope>NUCLEOTIDE SEQUENCE [LARGE SCALE GENOMIC DNA]</scope>
    <source>
        <strain evidence="2 3">CCE9901</strain>
    </source>
</reference>
<dbReference type="RefSeq" id="XP_001420864.1">
    <property type="nucleotide sequence ID" value="XM_001420827.1"/>
</dbReference>
<accession>A4S616</accession>
<dbReference type="Proteomes" id="UP000001568">
    <property type="component" value="Chromosome 12"/>
</dbReference>
<name>A4S616_OSTLU</name>
<dbReference type="OrthoDB" id="3437960at2759"/>
<dbReference type="KEGG" id="olu:OSTLU_26956"/>
<dbReference type="HOGENOM" id="CLU_1952445_0_0_1"/>
<protein>
    <submittedName>
        <fullName evidence="2">Uncharacterized protein</fullName>
    </submittedName>
</protein>
<dbReference type="AlphaFoldDB" id="A4S616"/>
<organism evidence="2 3">
    <name type="scientific">Ostreococcus lucimarinus (strain CCE9901)</name>
    <dbReference type="NCBI Taxonomy" id="436017"/>
    <lineage>
        <taxon>Eukaryota</taxon>
        <taxon>Viridiplantae</taxon>
        <taxon>Chlorophyta</taxon>
        <taxon>Mamiellophyceae</taxon>
        <taxon>Mamiellales</taxon>
        <taxon>Bathycoccaceae</taxon>
        <taxon>Ostreococcus</taxon>
    </lineage>
</organism>
<proteinExistence type="predicted"/>
<dbReference type="GeneID" id="5004729"/>
<keyword evidence="3" id="KW-1185">Reference proteome</keyword>
<evidence type="ECO:0000313" key="2">
    <source>
        <dbReference type="EMBL" id="ABO99157.1"/>
    </source>
</evidence>
<dbReference type="Gramene" id="ABO99157">
    <property type="protein sequence ID" value="ABO99157"/>
    <property type="gene ID" value="OSTLU_26956"/>
</dbReference>
<evidence type="ECO:0000313" key="3">
    <source>
        <dbReference type="Proteomes" id="UP000001568"/>
    </source>
</evidence>
<evidence type="ECO:0000256" key="1">
    <source>
        <dbReference type="SAM" id="MobiDB-lite"/>
    </source>
</evidence>
<feature type="region of interest" description="Disordered" evidence="1">
    <location>
        <begin position="46"/>
        <end position="84"/>
    </location>
</feature>